<accession>K8Z7X4</accession>
<dbReference type="Proteomes" id="UP000016057">
    <property type="component" value="Unassembled WGS sequence"/>
</dbReference>
<gene>
    <name evidence="1" type="ORF">C683_1065</name>
</gene>
<dbReference type="AlphaFoldDB" id="K8Z7X4"/>
<evidence type="ECO:0000313" key="2">
    <source>
        <dbReference type="Proteomes" id="UP000016057"/>
    </source>
</evidence>
<dbReference type="RefSeq" id="WP_009491734.1">
    <property type="nucleotide sequence ID" value="NZ_AMYT01000021.1"/>
</dbReference>
<proteinExistence type="predicted"/>
<keyword evidence="2" id="KW-1185">Reference proteome</keyword>
<dbReference type="SUPFAM" id="SSF50814">
    <property type="entry name" value="Lipocalins"/>
    <property type="match status" value="1"/>
</dbReference>
<dbReference type="InterPro" id="IPR012674">
    <property type="entry name" value="Calycin"/>
</dbReference>
<comment type="caution">
    <text evidence="1">The sequence shown here is derived from an EMBL/GenBank/DDBJ whole genome shotgun (WGS) entry which is preliminary data.</text>
</comment>
<reference evidence="1 2" key="1">
    <citation type="journal article" date="2013" name="Genome Announc.">
        <title>Draft Genome Sequence of Catellicoccus marimammalium, a Novel Species Commonly Found in Gull Feces.</title>
        <authorList>
            <person name="Weigand M.R."/>
            <person name="Ryu H."/>
            <person name="Bozcek L."/>
            <person name="Konstantinidis K.T."/>
            <person name="Santo Domingo J.W."/>
        </authorList>
    </citation>
    <scope>NUCLEOTIDE SEQUENCE [LARGE SCALE GENOMIC DNA]</scope>
    <source>
        <strain evidence="1 2">M35/04/3</strain>
    </source>
</reference>
<organism evidence="1 2">
    <name type="scientific">Catellicoccus marimammalium M35/04/3</name>
    <dbReference type="NCBI Taxonomy" id="1234409"/>
    <lineage>
        <taxon>Bacteria</taxon>
        <taxon>Bacillati</taxon>
        <taxon>Bacillota</taxon>
        <taxon>Bacilli</taxon>
        <taxon>Lactobacillales</taxon>
        <taxon>Enterococcaceae</taxon>
        <taxon>Catellicoccus</taxon>
    </lineage>
</organism>
<name>K8Z7X4_9ENTE</name>
<protein>
    <recommendedName>
        <fullName evidence="3">DUF1934 domain-containing protein</fullName>
    </recommendedName>
</protein>
<evidence type="ECO:0000313" key="1">
    <source>
        <dbReference type="EMBL" id="EKU27069.1"/>
    </source>
</evidence>
<dbReference type="EMBL" id="AMYT01000021">
    <property type="protein sequence ID" value="EKU27069.1"/>
    <property type="molecule type" value="Genomic_DNA"/>
</dbReference>
<sequence>MEKVRVFLKQDGEEFQGQGYWQKQGEDYQLQFTYKEEDSTVEVLFIHHNDGTCSIREFSKEKELYLYLQEGWEEGYLKTTVGMMLFVTKLEKIEQIEKEDQRIYEIGYQLGQSEADSLLHEFVLIIEKNSDGNE</sequence>
<evidence type="ECO:0008006" key="3">
    <source>
        <dbReference type="Google" id="ProtNLM"/>
    </source>
</evidence>
<dbReference type="STRING" id="1234409.C683_1065"/>